<accession>A0ABZ2CY72</accession>
<reference evidence="1 2" key="1">
    <citation type="submission" date="2024-01" db="EMBL/GenBank/DDBJ databases">
        <title>Culturomics analysis of mouse respiratory tract.</title>
        <authorList>
            <person name="Phillips A.M."/>
            <person name="Collette N.M."/>
            <person name="Mageeney C.M."/>
            <person name="Sinha A."/>
            <person name="Hern K.E."/>
            <person name="Arkin A.P."/>
            <person name="Williams K.P."/>
            <person name="Branda S."/>
        </authorList>
    </citation>
    <scope>NUCLEOTIDE SEQUENCE [LARGE SCALE GENOMIC DNA]</scope>
    <source>
        <strain evidence="1 2">CP20</strain>
    </source>
</reference>
<dbReference type="RefSeq" id="WP_212952742.1">
    <property type="nucleotide sequence ID" value="NZ_CP144921.1"/>
</dbReference>
<name>A0ABZ2CY72_9BACI</name>
<keyword evidence="2" id="KW-1185">Reference proteome</keyword>
<gene>
    <name evidence="1" type="ORF">V5G21_00875</name>
</gene>
<evidence type="ECO:0000313" key="1">
    <source>
        <dbReference type="EMBL" id="WWA30382.1"/>
    </source>
</evidence>
<proteinExistence type="predicted"/>
<sequence length="113" mass="13499">MLTKFPVTTDRGEYRVDVCSHYRHRLIPNWTVLIYKPRIKPSLFRKFDLLYEFDTTVSAYERYSGNLIELATDAVKMYEEAIEERDRIELAREEAIEAFHAWDGDMTTKEESR</sequence>
<organism evidence="1 2">
    <name type="scientific">Shouchella rhizosphaerae</name>
    <dbReference type="NCBI Taxonomy" id="866786"/>
    <lineage>
        <taxon>Bacteria</taxon>
        <taxon>Bacillati</taxon>
        <taxon>Bacillota</taxon>
        <taxon>Bacilli</taxon>
        <taxon>Bacillales</taxon>
        <taxon>Bacillaceae</taxon>
        <taxon>Shouchella</taxon>
    </lineage>
</organism>
<evidence type="ECO:0000313" key="2">
    <source>
        <dbReference type="Proteomes" id="UP001341136"/>
    </source>
</evidence>
<dbReference type="Proteomes" id="UP001341136">
    <property type="component" value="Chromosome"/>
</dbReference>
<protein>
    <submittedName>
        <fullName evidence="1">Uncharacterized protein</fullName>
    </submittedName>
</protein>
<dbReference type="EMBL" id="CP144921">
    <property type="protein sequence ID" value="WWA30382.1"/>
    <property type="molecule type" value="Genomic_DNA"/>
</dbReference>